<evidence type="ECO:0000256" key="3">
    <source>
        <dbReference type="ARBA" id="ARBA00023274"/>
    </source>
</evidence>
<evidence type="ECO:0000256" key="4">
    <source>
        <dbReference type="ARBA" id="ARBA00035202"/>
    </source>
</evidence>
<organism evidence="6 7">
    <name type="scientific">Candidatus Woesebacteria bacterium RBG_16_36_11</name>
    <dbReference type="NCBI Taxonomy" id="1802481"/>
    <lineage>
        <taxon>Bacteria</taxon>
        <taxon>Candidatus Woeseibacteriota</taxon>
    </lineage>
</organism>
<dbReference type="PANTHER" id="PTHR11560">
    <property type="entry name" value="39S RIBOSOMAL PROTEIN L10, MITOCHONDRIAL"/>
    <property type="match status" value="1"/>
</dbReference>
<dbReference type="GO" id="GO:1990904">
    <property type="term" value="C:ribonucleoprotein complex"/>
    <property type="evidence" value="ECO:0007669"/>
    <property type="project" value="UniProtKB-KW"/>
</dbReference>
<dbReference type="InterPro" id="IPR001790">
    <property type="entry name" value="Ribosomal_uL10"/>
</dbReference>
<proteinExistence type="inferred from homology"/>
<reference evidence="6 7" key="1">
    <citation type="journal article" date="2016" name="Nat. Commun.">
        <title>Thousands of microbial genomes shed light on interconnected biogeochemical processes in an aquifer system.</title>
        <authorList>
            <person name="Anantharaman K."/>
            <person name="Brown C.T."/>
            <person name="Hug L.A."/>
            <person name="Sharon I."/>
            <person name="Castelle C.J."/>
            <person name="Probst A.J."/>
            <person name="Thomas B.C."/>
            <person name="Singh A."/>
            <person name="Wilkins M.J."/>
            <person name="Karaoz U."/>
            <person name="Brodie E.L."/>
            <person name="Williams K.H."/>
            <person name="Hubbard S.S."/>
            <person name="Banfield J.F."/>
        </authorList>
    </citation>
    <scope>NUCLEOTIDE SEQUENCE [LARGE SCALE GENOMIC DNA]</scope>
</reference>
<feature type="non-terminal residue" evidence="6">
    <location>
        <position position="167"/>
    </location>
</feature>
<dbReference type="EMBL" id="MGFT01000014">
    <property type="protein sequence ID" value="OGM11752.1"/>
    <property type="molecule type" value="Genomic_DNA"/>
</dbReference>
<protein>
    <recommendedName>
        <fullName evidence="4">Large ribosomal subunit protein uL10</fullName>
    </recommendedName>
    <alternativeName>
        <fullName evidence="5">50S ribosomal protein L10</fullName>
    </alternativeName>
</protein>
<dbReference type="HAMAP" id="MF_00362">
    <property type="entry name" value="Ribosomal_uL10"/>
    <property type="match status" value="1"/>
</dbReference>
<evidence type="ECO:0000256" key="1">
    <source>
        <dbReference type="ARBA" id="ARBA00008889"/>
    </source>
</evidence>
<name>A0A1F7X9P7_9BACT</name>
<dbReference type="InterPro" id="IPR022973">
    <property type="entry name" value="Ribosomal_uL10_bac"/>
</dbReference>
<evidence type="ECO:0000313" key="6">
    <source>
        <dbReference type="EMBL" id="OGM11752.1"/>
    </source>
</evidence>
<dbReference type="GO" id="GO:0005840">
    <property type="term" value="C:ribosome"/>
    <property type="evidence" value="ECO:0007669"/>
    <property type="project" value="UniProtKB-KW"/>
</dbReference>
<comment type="similarity">
    <text evidence="1">Belongs to the universal ribosomal protein uL10 family.</text>
</comment>
<keyword evidence="3" id="KW-0687">Ribonucleoprotein</keyword>
<dbReference type="CDD" id="cd05797">
    <property type="entry name" value="Ribosomal_L10"/>
    <property type="match status" value="1"/>
</dbReference>
<dbReference type="AlphaFoldDB" id="A0A1F7X9P7"/>
<comment type="caution">
    <text evidence="6">The sequence shown here is derived from an EMBL/GenBank/DDBJ whole genome shotgun (WGS) entry which is preliminary data.</text>
</comment>
<evidence type="ECO:0000256" key="2">
    <source>
        <dbReference type="ARBA" id="ARBA00022980"/>
    </source>
</evidence>
<dbReference type="NCBIfam" id="NF000955">
    <property type="entry name" value="PRK00099.1-1"/>
    <property type="match status" value="1"/>
</dbReference>
<dbReference type="Proteomes" id="UP000178533">
    <property type="component" value="Unassembled WGS sequence"/>
</dbReference>
<dbReference type="Gene3D" id="3.30.70.1730">
    <property type="match status" value="1"/>
</dbReference>
<dbReference type="STRING" id="1802481.A2W13_03525"/>
<dbReference type="InterPro" id="IPR047865">
    <property type="entry name" value="Ribosomal_uL10_bac_type"/>
</dbReference>
<dbReference type="InterPro" id="IPR043141">
    <property type="entry name" value="Ribosomal_uL10-like_sf"/>
</dbReference>
<accession>A0A1F7X9P7</accession>
<keyword evidence="2 6" id="KW-0689">Ribosomal protein</keyword>
<evidence type="ECO:0000256" key="5">
    <source>
        <dbReference type="ARBA" id="ARBA00035502"/>
    </source>
</evidence>
<sequence length="167" mass="18283">MKKSEKPLFVENLVAEIKGTNSFVLVDFVGLGVKHQQDLKKRLKAVGAKMLIVKNTLFKRAGKDAKLPDEILSDTILSGPTAIIISPDDPISFLQVLAKFAQEFEIPQFKVGIIEGNLQDKESLIKLSKLPPKDILYSQTLGAISSPLYGLVGTLQGNLQKLIIILS</sequence>
<evidence type="ECO:0000313" key="7">
    <source>
        <dbReference type="Proteomes" id="UP000178533"/>
    </source>
</evidence>
<gene>
    <name evidence="6" type="ORF">A2W13_03525</name>
</gene>
<dbReference type="Pfam" id="PF00466">
    <property type="entry name" value="Ribosomal_L10"/>
    <property type="match status" value="1"/>
</dbReference>
<dbReference type="Gene3D" id="6.10.250.290">
    <property type="match status" value="1"/>
</dbReference>
<dbReference type="SUPFAM" id="SSF160369">
    <property type="entry name" value="Ribosomal protein L10-like"/>
    <property type="match status" value="1"/>
</dbReference>